<evidence type="ECO:0000256" key="4">
    <source>
        <dbReference type="ARBA" id="ARBA00022795"/>
    </source>
</evidence>
<dbReference type="Pfam" id="PF02108">
    <property type="entry name" value="FliH"/>
    <property type="match status" value="1"/>
</dbReference>
<keyword evidence="8" id="KW-0969">Cilium</keyword>
<dbReference type="SUPFAM" id="SSF160527">
    <property type="entry name" value="V-type ATPase subunit E-like"/>
    <property type="match status" value="1"/>
</dbReference>
<dbReference type="InterPro" id="IPR018035">
    <property type="entry name" value="Flagellar_FliH/T3SS_HrpE"/>
</dbReference>
<accession>A0A4V2SCM3</accession>
<keyword evidence="8" id="KW-0966">Cell projection</keyword>
<evidence type="ECO:0000259" key="7">
    <source>
        <dbReference type="Pfam" id="PF02108"/>
    </source>
</evidence>
<organism evidence="8 9">
    <name type="scientific">Marinisporobacter balticus</name>
    <dbReference type="NCBI Taxonomy" id="2018667"/>
    <lineage>
        <taxon>Bacteria</taxon>
        <taxon>Bacillati</taxon>
        <taxon>Bacillota</taxon>
        <taxon>Clostridia</taxon>
        <taxon>Peptostreptococcales</taxon>
        <taxon>Thermotaleaceae</taxon>
        <taxon>Marinisporobacter</taxon>
    </lineage>
</organism>
<dbReference type="OrthoDB" id="2375163at2"/>
<dbReference type="Proteomes" id="UP000294919">
    <property type="component" value="Unassembled WGS sequence"/>
</dbReference>
<keyword evidence="9" id="KW-1185">Reference proteome</keyword>
<evidence type="ECO:0000256" key="6">
    <source>
        <dbReference type="ARBA" id="ARBA00023225"/>
    </source>
</evidence>
<evidence type="ECO:0000256" key="2">
    <source>
        <dbReference type="ARBA" id="ARBA00006602"/>
    </source>
</evidence>
<name>A0A4V2SCM3_9FIRM</name>
<evidence type="ECO:0000313" key="8">
    <source>
        <dbReference type="EMBL" id="TCO79950.1"/>
    </source>
</evidence>
<gene>
    <name evidence="8" type="ORF">EV214_101184</name>
</gene>
<comment type="caution">
    <text evidence="8">The sequence shown here is derived from an EMBL/GenBank/DDBJ whole genome shotgun (WGS) entry which is preliminary data.</text>
</comment>
<dbReference type="GO" id="GO:0005829">
    <property type="term" value="C:cytosol"/>
    <property type="evidence" value="ECO:0007669"/>
    <property type="project" value="TreeGrafter"/>
</dbReference>
<reference evidence="8 9" key="1">
    <citation type="submission" date="2019-03" db="EMBL/GenBank/DDBJ databases">
        <title>Genomic Encyclopedia of Type Strains, Phase IV (KMG-IV): sequencing the most valuable type-strain genomes for metagenomic binning, comparative biology and taxonomic classification.</title>
        <authorList>
            <person name="Goeker M."/>
        </authorList>
    </citation>
    <scope>NUCLEOTIDE SEQUENCE [LARGE SCALE GENOMIC DNA]</scope>
    <source>
        <strain evidence="8 9">DSM 102940</strain>
    </source>
</reference>
<dbReference type="PANTHER" id="PTHR34982:SF1">
    <property type="entry name" value="FLAGELLAR ASSEMBLY PROTEIN FLIH"/>
    <property type="match status" value="1"/>
</dbReference>
<dbReference type="PANTHER" id="PTHR34982">
    <property type="entry name" value="YOP PROTEINS TRANSLOCATION PROTEIN L"/>
    <property type="match status" value="1"/>
</dbReference>
<dbReference type="InterPro" id="IPR051472">
    <property type="entry name" value="T3SS_Stator/FliH"/>
</dbReference>
<proteinExistence type="inferred from homology"/>
<dbReference type="AlphaFoldDB" id="A0A4V2SCM3"/>
<keyword evidence="6" id="KW-1006">Bacterial flagellum protein export</keyword>
<dbReference type="RefSeq" id="WP_132241743.1">
    <property type="nucleotide sequence ID" value="NZ_SLWV01000001.1"/>
</dbReference>
<sequence length="247" mass="27975">MSRIFKSSYVTVGQKKKIGIESIPLEIKVEKEKDIREEIDYEAIHNEKMKEIEKLVKQRMAEAEKQAQTIIHDAYEDAKGIYENAKKDGFEKGRPEGYETGKDEANLLIKEALNIKNEVLKTKKNIVEGLEEQSIKLVIHTVEKILNKEVKDTYDTIIGLVKAGLSKCAYTESLVLRVSPDDYNYTESAKNKILCLAENIDDITIKQEPSLKKGSCIIDTVSGSIDCSIETQLNQIKSLFTEILESE</sequence>
<dbReference type="GO" id="GO:0015031">
    <property type="term" value="P:protein transport"/>
    <property type="evidence" value="ECO:0007669"/>
    <property type="project" value="UniProtKB-KW"/>
</dbReference>
<keyword evidence="4" id="KW-1005">Bacterial flagellum biogenesis</keyword>
<evidence type="ECO:0000256" key="3">
    <source>
        <dbReference type="ARBA" id="ARBA00022448"/>
    </source>
</evidence>
<evidence type="ECO:0000256" key="1">
    <source>
        <dbReference type="ARBA" id="ARBA00003041"/>
    </source>
</evidence>
<feature type="domain" description="Flagellar assembly protein FliH/Type III secretion system HrpE" evidence="7">
    <location>
        <begin position="112"/>
        <end position="236"/>
    </location>
</feature>
<keyword evidence="8" id="KW-0282">Flagellum</keyword>
<dbReference type="GO" id="GO:0044781">
    <property type="term" value="P:bacterial-type flagellum organization"/>
    <property type="evidence" value="ECO:0007669"/>
    <property type="project" value="UniProtKB-KW"/>
</dbReference>
<dbReference type="Gene3D" id="1.20.5.2950">
    <property type="match status" value="1"/>
</dbReference>
<protein>
    <submittedName>
        <fullName evidence="8">Flagellar assembly protein FliH</fullName>
    </submittedName>
</protein>
<keyword evidence="5" id="KW-0653">Protein transport</keyword>
<keyword evidence="3" id="KW-0813">Transport</keyword>
<comment type="function">
    <text evidence="1">Needed for flagellar regrowth and assembly.</text>
</comment>
<comment type="similarity">
    <text evidence="2">Belongs to the FliH family.</text>
</comment>
<evidence type="ECO:0000256" key="5">
    <source>
        <dbReference type="ARBA" id="ARBA00022927"/>
    </source>
</evidence>
<dbReference type="EMBL" id="SLWV01000001">
    <property type="protein sequence ID" value="TCO79950.1"/>
    <property type="molecule type" value="Genomic_DNA"/>
</dbReference>
<evidence type="ECO:0000313" key="9">
    <source>
        <dbReference type="Proteomes" id="UP000294919"/>
    </source>
</evidence>